<dbReference type="Gene3D" id="3.30.160.60">
    <property type="entry name" value="Classic Zinc Finger"/>
    <property type="match status" value="3"/>
</dbReference>
<proteinExistence type="predicted"/>
<feature type="compositionally biased region" description="Polar residues" evidence="1">
    <location>
        <begin position="111"/>
        <end position="127"/>
    </location>
</feature>
<organism evidence="4 5">
    <name type="scientific">Flemingia macrophylla</name>
    <dbReference type="NCBI Taxonomy" id="520843"/>
    <lineage>
        <taxon>Eukaryota</taxon>
        <taxon>Viridiplantae</taxon>
        <taxon>Streptophyta</taxon>
        <taxon>Embryophyta</taxon>
        <taxon>Tracheophyta</taxon>
        <taxon>Spermatophyta</taxon>
        <taxon>Magnoliopsida</taxon>
        <taxon>eudicotyledons</taxon>
        <taxon>Gunneridae</taxon>
        <taxon>Pentapetalae</taxon>
        <taxon>rosids</taxon>
        <taxon>fabids</taxon>
        <taxon>Fabales</taxon>
        <taxon>Fabaceae</taxon>
        <taxon>Papilionoideae</taxon>
        <taxon>50 kb inversion clade</taxon>
        <taxon>NPAAA clade</taxon>
        <taxon>indigoferoid/millettioid clade</taxon>
        <taxon>Phaseoleae</taxon>
        <taxon>Flemingia</taxon>
    </lineage>
</organism>
<feature type="domain" description="U1-type" evidence="3">
    <location>
        <begin position="338"/>
        <end position="372"/>
    </location>
</feature>
<feature type="compositionally biased region" description="Polar residues" evidence="1">
    <location>
        <begin position="60"/>
        <end position="74"/>
    </location>
</feature>
<comment type="caution">
    <text evidence="4">The sequence shown here is derived from an EMBL/GenBank/DDBJ whole genome shotgun (WGS) entry which is preliminary data.</text>
</comment>
<dbReference type="SMART" id="SM00451">
    <property type="entry name" value="ZnF_U1"/>
    <property type="match status" value="3"/>
</dbReference>
<dbReference type="AlphaFoldDB" id="A0ABD1MPY5"/>
<dbReference type="PANTHER" id="PTHR45762:SF3">
    <property type="entry name" value="ZINC-FINGER PROTEIN AT 72D, ISOFORM B"/>
    <property type="match status" value="1"/>
</dbReference>
<evidence type="ECO:0000313" key="5">
    <source>
        <dbReference type="Proteomes" id="UP001603857"/>
    </source>
</evidence>
<feature type="domain" description="C2H2-type" evidence="2">
    <location>
        <begin position="246"/>
        <end position="270"/>
    </location>
</feature>
<dbReference type="InterPro" id="IPR013087">
    <property type="entry name" value="Znf_C2H2_type"/>
</dbReference>
<feature type="compositionally biased region" description="Basic residues" evidence="1">
    <location>
        <begin position="34"/>
        <end position="44"/>
    </location>
</feature>
<dbReference type="Proteomes" id="UP001603857">
    <property type="component" value="Unassembled WGS sequence"/>
</dbReference>
<dbReference type="SUPFAM" id="SSF57667">
    <property type="entry name" value="beta-beta-alpha zinc fingers"/>
    <property type="match status" value="3"/>
</dbReference>
<feature type="compositionally biased region" description="Basic and acidic residues" evidence="1">
    <location>
        <begin position="45"/>
        <end position="55"/>
    </location>
</feature>
<dbReference type="EMBL" id="JBGMDY010000004">
    <property type="protein sequence ID" value="KAL2337578.1"/>
    <property type="molecule type" value="Genomic_DNA"/>
</dbReference>
<keyword evidence="5" id="KW-1185">Reference proteome</keyword>
<sequence length="443" mass="48759">MASLPLYDTNDQTLIQQQPIAANADAVSVDPEKKKNKRIKKRKAVQSEDQKEDPKKRRIQSQFPISDASPQTGPFQHRGRGHGVDGGGYMPSHSFEPAISSAPGLPVTAINGHQSEQIPTSQSSLTDQPKKVQKSEKSGCPSENVYKTCELCDVKCLSKEDYHHHIFGRKHLSRLTKTNTFSELCDVECPSHPSEPAISSEPGVTVTAINGHLSGQIPTPQLNLTDQPEKVQKFEKTGCPTQTVYKTCELCDVKCLSKEDYHSHISGKKHLLRLTKTNTSPELCDVEYPSRSSGPAISSELGVPVTAINGHLRRQIPASKVPASKKHLSKLTKPKSELSYIKCELCDVKTVSEVFYQQHITGRKHIAKLWFASEVVQQIVSLSGILGLQTSNPPDINALSNAINAQIERGDNNPQARYGQLLLMVLSKVPSTEPVRHHTSTHV</sequence>
<feature type="domain" description="C2H2-type" evidence="2">
    <location>
        <begin position="147"/>
        <end position="171"/>
    </location>
</feature>
<evidence type="ECO:0000256" key="1">
    <source>
        <dbReference type="SAM" id="MobiDB-lite"/>
    </source>
</evidence>
<evidence type="ECO:0000313" key="4">
    <source>
        <dbReference type="EMBL" id="KAL2337578.1"/>
    </source>
</evidence>
<feature type="region of interest" description="Disordered" evidence="1">
    <location>
        <begin position="23"/>
        <end position="139"/>
    </location>
</feature>
<protein>
    <recommendedName>
        <fullName evidence="6">U1-type domain-containing protein</fullName>
    </recommendedName>
</protein>
<feature type="compositionally biased region" description="Basic and acidic residues" evidence="1">
    <location>
        <begin position="128"/>
        <end position="137"/>
    </location>
</feature>
<name>A0ABD1MPY5_9FABA</name>
<evidence type="ECO:0008006" key="6">
    <source>
        <dbReference type="Google" id="ProtNLM"/>
    </source>
</evidence>
<dbReference type="InterPro" id="IPR036236">
    <property type="entry name" value="Znf_C2H2_sf"/>
</dbReference>
<dbReference type="InterPro" id="IPR003604">
    <property type="entry name" value="Matrin/U1-like-C_Znf_C2H2"/>
</dbReference>
<accession>A0ABD1MPY5</accession>
<gene>
    <name evidence="4" type="ORF">Fmac_012024</name>
</gene>
<dbReference type="Pfam" id="PF12874">
    <property type="entry name" value="zf-met"/>
    <property type="match status" value="2"/>
</dbReference>
<dbReference type="SMART" id="SM00355">
    <property type="entry name" value="ZnF_C2H2"/>
    <property type="match status" value="3"/>
</dbReference>
<feature type="domain" description="C2H2-type" evidence="2">
    <location>
        <begin position="341"/>
        <end position="365"/>
    </location>
</feature>
<feature type="domain" description="U1-type" evidence="3">
    <location>
        <begin position="243"/>
        <end position="277"/>
    </location>
</feature>
<reference evidence="4 5" key="1">
    <citation type="submission" date="2024-08" db="EMBL/GenBank/DDBJ databases">
        <title>Insights into the chromosomal genome structure of Flemingia macrophylla.</title>
        <authorList>
            <person name="Ding Y."/>
            <person name="Zhao Y."/>
            <person name="Bi W."/>
            <person name="Wu M."/>
            <person name="Zhao G."/>
            <person name="Gong Y."/>
            <person name="Li W."/>
            <person name="Zhang P."/>
        </authorList>
    </citation>
    <scope>NUCLEOTIDE SEQUENCE [LARGE SCALE GENOMIC DNA]</scope>
    <source>
        <strain evidence="4">DYQJB</strain>
        <tissue evidence="4">Leaf</tissue>
    </source>
</reference>
<evidence type="ECO:0000259" key="3">
    <source>
        <dbReference type="SMART" id="SM00451"/>
    </source>
</evidence>
<dbReference type="PANTHER" id="PTHR45762">
    <property type="entry name" value="ZINC FINGER RNA-BINDING PROTEIN"/>
    <property type="match status" value="1"/>
</dbReference>
<feature type="domain" description="U1-type" evidence="3">
    <location>
        <begin position="144"/>
        <end position="178"/>
    </location>
</feature>
<evidence type="ECO:0000259" key="2">
    <source>
        <dbReference type="SMART" id="SM00355"/>
    </source>
</evidence>